<accession>A0ACC1AVQ2</accession>
<protein>
    <submittedName>
        <fullName evidence="1">Uncharacterized protein</fullName>
    </submittedName>
</protein>
<evidence type="ECO:0000313" key="1">
    <source>
        <dbReference type="EMBL" id="KAJ0090767.1"/>
    </source>
</evidence>
<proteinExistence type="predicted"/>
<keyword evidence="2" id="KW-1185">Reference proteome</keyword>
<dbReference type="Proteomes" id="UP001164250">
    <property type="component" value="Chromosome 8"/>
</dbReference>
<sequence length="95" mass="10457">MQACGEAKGLEEAKVVHEHIVRATNPLKVSTYVKILKTYSQCGSMDDAFNVFNNMEQPNLTSWDTMITGLAKNGLGEDAIDCFSQFKRTGLEPDG</sequence>
<name>A0ACC1AVQ2_9ROSI</name>
<gene>
    <name evidence="1" type="ORF">Patl1_14692</name>
</gene>
<organism evidence="1 2">
    <name type="scientific">Pistacia atlantica</name>
    <dbReference type="NCBI Taxonomy" id="434234"/>
    <lineage>
        <taxon>Eukaryota</taxon>
        <taxon>Viridiplantae</taxon>
        <taxon>Streptophyta</taxon>
        <taxon>Embryophyta</taxon>
        <taxon>Tracheophyta</taxon>
        <taxon>Spermatophyta</taxon>
        <taxon>Magnoliopsida</taxon>
        <taxon>eudicotyledons</taxon>
        <taxon>Gunneridae</taxon>
        <taxon>Pentapetalae</taxon>
        <taxon>rosids</taxon>
        <taxon>malvids</taxon>
        <taxon>Sapindales</taxon>
        <taxon>Anacardiaceae</taxon>
        <taxon>Pistacia</taxon>
    </lineage>
</organism>
<reference evidence="2" key="1">
    <citation type="journal article" date="2023" name="G3 (Bethesda)">
        <title>Genome assembly and association tests identify interacting loci associated with vigor, precocity, and sex in interspecific pistachio rootstocks.</title>
        <authorList>
            <person name="Palmer W."/>
            <person name="Jacygrad E."/>
            <person name="Sagayaradj S."/>
            <person name="Cavanaugh K."/>
            <person name="Han R."/>
            <person name="Bertier L."/>
            <person name="Beede B."/>
            <person name="Kafkas S."/>
            <person name="Golino D."/>
            <person name="Preece J."/>
            <person name="Michelmore R."/>
        </authorList>
    </citation>
    <scope>NUCLEOTIDE SEQUENCE [LARGE SCALE GENOMIC DNA]</scope>
</reference>
<evidence type="ECO:0000313" key="2">
    <source>
        <dbReference type="Proteomes" id="UP001164250"/>
    </source>
</evidence>
<dbReference type="EMBL" id="CM047904">
    <property type="protein sequence ID" value="KAJ0090767.1"/>
    <property type="molecule type" value="Genomic_DNA"/>
</dbReference>
<comment type="caution">
    <text evidence="1">The sequence shown here is derived from an EMBL/GenBank/DDBJ whole genome shotgun (WGS) entry which is preliminary data.</text>
</comment>